<dbReference type="GO" id="GO:0005634">
    <property type="term" value="C:nucleus"/>
    <property type="evidence" value="ECO:0007669"/>
    <property type="project" value="UniProtKB-SubCell"/>
</dbReference>
<reference evidence="4 5" key="1">
    <citation type="journal article" date="2009" name="Nature">
        <title>The Sorghum bicolor genome and the diversification of grasses.</title>
        <authorList>
            <person name="Paterson A.H."/>
            <person name="Bowers J.E."/>
            <person name="Bruggmann R."/>
            <person name="Dubchak I."/>
            <person name="Grimwood J."/>
            <person name="Gundlach H."/>
            <person name="Haberer G."/>
            <person name="Hellsten U."/>
            <person name="Mitros T."/>
            <person name="Poliakov A."/>
            <person name="Schmutz J."/>
            <person name="Spannagl M."/>
            <person name="Tang H."/>
            <person name="Wang X."/>
            <person name="Wicker T."/>
            <person name="Bharti A.K."/>
            <person name="Chapman J."/>
            <person name="Feltus F.A."/>
            <person name="Gowik U."/>
            <person name="Grigoriev I.V."/>
            <person name="Lyons E."/>
            <person name="Maher C.A."/>
            <person name="Martis M."/>
            <person name="Narechania A."/>
            <person name="Otillar R.P."/>
            <person name="Penning B.W."/>
            <person name="Salamov A.A."/>
            <person name="Wang Y."/>
            <person name="Zhang L."/>
            <person name="Carpita N.C."/>
            <person name="Freeling M."/>
            <person name="Gingle A.R."/>
            <person name="Hash C.T."/>
            <person name="Keller B."/>
            <person name="Klein P."/>
            <person name="Kresovich S."/>
            <person name="McCann M.C."/>
            <person name="Ming R."/>
            <person name="Peterson D.G."/>
            <person name="Mehboob-ur-Rahman"/>
            <person name="Ware D."/>
            <person name="Westhoff P."/>
            <person name="Mayer K.F."/>
            <person name="Messing J."/>
            <person name="Rokhsar D.S."/>
        </authorList>
    </citation>
    <scope>NUCLEOTIDE SEQUENCE [LARGE SCALE GENOMIC DNA]</scope>
    <source>
        <strain evidence="5">cv. BTx623</strain>
    </source>
</reference>
<gene>
    <name evidence="4" type="ORF">SORBI_3010G114100</name>
</gene>
<sequence>MLFLDRLLKPRKRYATRKIDNWQYINCVNLWVRFLCCHYKDYNLHPLLSEVQVIRGVAHLFPGTRYLPLRLRLVQMLNELGDLQSDVLSNSIIAI</sequence>
<comment type="similarity">
    <text evidence="2">Belongs to the NOC2 family.</text>
</comment>
<dbReference type="PANTHER" id="PTHR12687">
    <property type="entry name" value="NUCLEOLAR COMPLEX 2 AND RAD4-RELATED"/>
    <property type="match status" value="1"/>
</dbReference>
<protein>
    <submittedName>
        <fullName evidence="4">Uncharacterized protein</fullName>
    </submittedName>
</protein>
<keyword evidence="5" id="KW-1185">Reference proteome</keyword>
<dbReference type="PANTHER" id="PTHR12687:SF8">
    <property type="entry name" value="PROTEIN REBELOTE"/>
    <property type="match status" value="1"/>
</dbReference>
<dbReference type="Gramene" id="EER88214">
    <property type="protein sequence ID" value="EER88214"/>
    <property type="gene ID" value="SORBI_3010G114100"/>
</dbReference>
<dbReference type="HOGENOM" id="CLU_2376934_0_0_1"/>
<comment type="subcellular location">
    <subcellularLocation>
        <location evidence="1">Nucleus</location>
    </subcellularLocation>
</comment>
<dbReference type="STRING" id="4558.C5Z8H6"/>
<evidence type="ECO:0000313" key="4">
    <source>
        <dbReference type="EMBL" id="EER88214.1"/>
    </source>
</evidence>
<evidence type="ECO:0000313" key="5">
    <source>
        <dbReference type="Proteomes" id="UP000000768"/>
    </source>
</evidence>
<dbReference type="InterPro" id="IPR005343">
    <property type="entry name" value="Noc2"/>
</dbReference>
<evidence type="ECO:0000256" key="1">
    <source>
        <dbReference type="ARBA" id="ARBA00004123"/>
    </source>
</evidence>
<dbReference type="Pfam" id="PF03715">
    <property type="entry name" value="Noc2"/>
    <property type="match status" value="1"/>
</dbReference>
<dbReference type="Proteomes" id="UP000000768">
    <property type="component" value="Chromosome 10"/>
</dbReference>
<evidence type="ECO:0000256" key="3">
    <source>
        <dbReference type="ARBA" id="ARBA00023242"/>
    </source>
</evidence>
<dbReference type="eggNOG" id="KOG2256">
    <property type="taxonomic scope" value="Eukaryota"/>
</dbReference>
<reference evidence="5" key="2">
    <citation type="journal article" date="2018" name="Plant J.">
        <title>The Sorghum bicolor reference genome: improved assembly, gene annotations, a transcriptome atlas, and signatures of genome organization.</title>
        <authorList>
            <person name="McCormick R.F."/>
            <person name="Truong S.K."/>
            <person name="Sreedasyam A."/>
            <person name="Jenkins J."/>
            <person name="Shu S."/>
            <person name="Sims D."/>
            <person name="Kennedy M."/>
            <person name="Amirebrahimi M."/>
            <person name="Weers B.D."/>
            <person name="McKinley B."/>
            <person name="Mattison A."/>
            <person name="Morishige D.T."/>
            <person name="Grimwood J."/>
            <person name="Schmutz J."/>
            <person name="Mullet J.E."/>
        </authorList>
    </citation>
    <scope>NUCLEOTIDE SEQUENCE [LARGE SCALE GENOMIC DNA]</scope>
    <source>
        <strain evidence="5">cv. BTx623</strain>
    </source>
</reference>
<dbReference type="InParanoid" id="C5Z8H6"/>
<organism evidence="4 5">
    <name type="scientific">Sorghum bicolor</name>
    <name type="common">Sorghum</name>
    <name type="synonym">Sorghum vulgare</name>
    <dbReference type="NCBI Taxonomy" id="4558"/>
    <lineage>
        <taxon>Eukaryota</taxon>
        <taxon>Viridiplantae</taxon>
        <taxon>Streptophyta</taxon>
        <taxon>Embryophyta</taxon>
        <taxon>Tracheophyta</taxon>
        <taxon>Spermatophyta</taxon>
        <taxon>Magnoliopsida</taxon>
        <taxon>Liliopsida</taxon>
        <taxon>Poales</taxon>
        <taxon>Poaceae</taxon>
        <taxon>PACMAD clade</taxon>
        <taxon>Panicoideae</taxon>
        <taxon>Andropogonodae</taxon>
        <taxon>Andropogoneae</taxon>
        <taxon>Sorghinae</taxon>
        <taxon>Sorghum</taxon>
    </lineage>
</organism>
<dbReference type="AlphaFoldDB" id="C5Z8H6"/>
<accession>C5Z8H6</accession>
<name>C5Z8H6_SORBI</name>
<dbReference type="EMBL" id="CM000769">
    <property type="protein sequence ID" value="EER88214.1"/>
    <property type="molecule type" value="Genomic_DNA"/>
</dbReference>
<evidence type="ECO:0000256" key="2">
    <source>
        <dbReference type="ARBA" id="ARBA00005907"/>
    </source>
</evidence>
<keyword evidence="3" id="KW-0539">Nucleus</keyword>
<proteinExistence type="inferred from homology"/>